<dbReference type="RefSeq" id="WP_180857858.1">
    <property type="nucleotide sequence ID" value="NZ_CAIJDE010000043.1"/>
</dbReference>
<name>A0A9N8P1Z9_9FLAO</name>
<comment type="caution">
    <text evidence="1">The sequence shown here is derived from an EMBL/GenBank/DDBJ whole genome shotgun (WGS) entry which is preliminary data.</text>
</comment>
<dbReference type="AlphaFoldDB" id="A0A9N8P1Z9"/>
<reference evidence="1 2" key="1">
    <citation type="submission" date="2020-06" db="EMBL/GenBank/DDBJ databases">
        <authorList>
            <person name="Criscuolo A."/>
        </authorList>
    </citation>
    <scope>NUCLEOTIDE SEQUENCE [LARGE SCALE GENOMIC DNA]</scope>
    <source>
        <strain evidence="1">PXU-55</strain>
    </source>
</reference>
<keyword evidence="2" id="KW-1185">Reference proteome</keyword>
<dbReference type="Proteomes" id="UP000533639">
    <property type="component" value="Unassembled WGS sequence"/>
</dbReference>
<evidence type="ECO:0000313" key="2">
    <source>
        <dbReference type="Proteomes" id="UP000533639"/>
    </source>
</evidence>
<protein>
    <recommendedName>
        <fullName evidence="3">Lipoprotein</fullName>
    </recommendedName>
</protein>
<dbReference type="EMBL" id="CAIJDE010000043">
    <property type="protein sequence ID" value="CAC9974701.1"/>
    <property type="molecule type" value="Genomic_DNA"/>
</dbReference>
<accession>A0A9N8P1Z9</accession>
<sequence length="210" mass="23848">MIKVRIMICFLFLSLCACKEPKKEIKETKEITPKVVVDKVQSVNNDQLSDFIGEYEFKDPDNPKENLLLVLKTADIKSIADFEGYAWEETNEKGEIVEKTLIGLFYGNTDLFDQAREGYGPGFFVANAQVEPAGENSLQVNVRATASDILENPVLPPIKSTKEALKKGNKKWEITEIDIFRELIFEIKNPKELILKSDLGLEDKTFKKVK</sequence>
<evidence type="ECO:0008006" key="3">
    <source>
        <dbReference type="Google" id="ProtNLM"/>
    </source>
</evidence>
<gene>
    <name evidence="1" type="ORF">FLAPXU55_02398</name>
</gene>
<dbReference type="PROSITE" id="PS51257">
    <property type="entry name" value="PROKAR_LIPOPROTEIN"/>
    <property type="match status" value="1"/>
</dbReference>
<organism evidence="1 2">
    <name type="scientific">Flavobacterium panici</name>
    <dbReference type="NCBI Taxonomy" id="2654843"/>
    <lineage>
        <taxon>Bacteria</taxon>
        <taxon>Pseudomonadati</taxon>
        <taxon>Bacteroidota</taxon>
        <taxon>Flavobacteriia</taxon>
        <taxon>Flavobacteriales</taxon>
        <taxon>Flavobacteriaceae</taxon>
        <taxon>Flavobacterium</taxon>
    </lineage>
</organism>
<proteinExistence type="predicted"/>
<evidence type="ECO:0000313" key="1">
    <source>
        <dbReference type="EMBL" id="CAC9974701.1"/>
    </source>
</evidence>